<organism evidence="3 4">
    <name type="scientific">Candidatus Sungiibacteriota bacterium</name>
    <dbReference type="NCBI Taxonomy" id="2750080"/>
    <lineage>
        <taxon>Bacteria</taxon>
        <taxon>Candidatus Sungiibacteriota</taxon>
    </lineage>
</organism>
<gene>
    <name evidence="3" type="ORF">HY220_02735</name>
</gene>
<evidence type="ECO:0000313" key="4">
    <source>
        <dbReference type="Proteomes" id="UP000808388"/>
    </source>
</evidence>
<dbReference type="InterPro" id="IPR029052">
    <property type="entry name" value="Metallo-depent_PP-like"/>
</dbReference>
<dbReference type="Proteomes" id="UP000808388">
    <property type="component" value="Unassembled WGS sequence"/>
</dbReference>
<evidence type="ECO:0000313" key="3">
    <source>
        <dbReference type="EMBL" id="MBI3627637.1"/>
    </source>
</evidence>
<protein>
    <submittedName>
        <fullName evidence="3">CapA family protein</fullName>
    </submittedName>
</protein>
<sequence>MMQIFQHTACQYQGTVLVGGDLIFNTETSRGVSKIDHNSIWGKFRDTIEKSDVIFLNYEGVISRGGQPRRNGNQEFLFRSDPAIFSLFRGDRRYILSFANNHSFDYGRTALEECLNLLKTEKIDFI</sequence>
<dbReference type="InterPro" id="IPR052169">
    <property type="entry name" value="CW_Biosynth-Accessory"/>
</dbReference>
<evidence type="ECO:0000259" key="2">
    <source>
        <dbReference type="Pfam" id="PF09587"/>
    </source>
</evidence>
<dbReference type="Pfam" id="PF09587">
    <property type="entry name" value="PGA_cap"/>
    <property type="match status" value="1"/>
</dbReference>
<name>A0A9D6QTY8_9BACT</name>
<accession>A0A9D6QTY8</accession>
<comment type="caution">
    <text evidence="3">The sequence shown here is derived from an EMBL/GenBank/DDBJ whole genome shotgun (WGS) entry which is preliminary data.</text>
</comment>
<dbReference type="AlphaFoldDB" id="A0A9D6QTY8"/>
<proteinExistence type="inferred from homology"/>
<dbReference type="PANTHER" id="PTHR33393:SF11">
    <property type="entry name" value="POLYGLUTAMINE SYNTHESIS ACCESSORY PROTEIN RV0574C-RELATED"/>
    <property type="match status" value="1"/>
</dbReference>
<dbReference type="InterPro" id="IPR019079">
    <property type="entry name" value="Capsule_synth_CapA"/>
</dbReference>
<reference evidence="3" key="1">
    <citation type="submission" date="2020-07" db="EMBL/GenBank/DDBJ databases">
        <title>Huge and variable diversity of episymbiotic CPR bacteria and DPANN archaea in groundwater ecosystems.</title>
        <authorList>
            <person name="He C.Y."/>
            <person name="Keren R."/>
            <person name="Whittaker M."/>
            <person name="Farag I.F."/>
            <person name="Doudna J."/>
            <person name="Cate J.H.D."/>
            <person name="Banfield J.F."/>
        </authorList>
    </citation>
    <scope>NUCLEOTIDE SEQUENCE</scope>
    <source>
        <strain evidence="3">NC_groundwater_972_Pr1_S-0.2um_49_27</strain>
    </source>
</reference>
<feature type="domain" description="Capsule synthesis protein CapA" evidence="2">
    <location>
        <begin position="15"/>
        <end position="125"/>
    </location>
</feature>
<dbReference type="PANTHER" id="PTHR33393">
    <property type="entry name" value="POLYGLUTAMINE SYNTHESIS ACCESSORY PROTEIN RV0574C-RELATED"/>
    <property type="match status" value="1"/>
</dbReference>
<dbReference type="SUPFAM" id="SSF56300">
    <property type="entry name" value="Metallo-dependent phosphatases"/>
    <property type="match status" value="1"/>
</dbReference>
<evidence type="ECO:0000256" key="1">
    <source>
        <dbReference type="ARBA" id="ARBA00005662"/>
    </source>
</evidence>
<dbReference type="EMBL" id="JACQCQ010000009">
    <property type="protein sequence ID" value="MBI3627637.1"/>
    <property type="molecule type" value="Genomic_DNA"/>
</dbReference>
<comment type="similarity">
    <text evidence="1">Belongs to the CapA family.</text>
</comment>